<feature type="transmembrane region" description="Helical" evidence="1">
    <location>
        <begin position="38"/>
        <end position="59"/>
    </location>
</feature>
<gene>
    <name evidence="2" type="ORF">GCM10025869_14180</name>
</gene>
<evidence type="ECO:0000313" key="3">
    <source>
        <dbReference type="Proteomes" id="UP001157069"/>
    </source>
</evidence>
<protein>
    <recommendedName>
        <fullName evidence="4">DUF3180 domain-containing protein</fullName>
    </recommendedName>
</protein>
<organism evidence="2 3">
    <name type="scientific">Homoserinibacter gongjuensis</name>
    <dbReference type="NCBI Taxonomy" id="1162968"/>
    <lineage>
        <taxon>Bacteria</taxon>
        <taxon>Bacillati</taxon>
        <taxon>Actinomycetota</taxon>
        <taxon>Actinomycetes</taxon>
        <taxon>Micrococcales</taxon>
        <taxon>Microbacteriaceae</taxon>
        <taxon>Homoserinibacter</taxon>
    </lineage>
</organism>
<dbReference type="Proteomes" id="UP001157069">
    <property type="component" value="Unassembled WGS sequence"/>
</dbReference>
<evidence type="ECO:0000313" key="2">
    <source>
        <dbReference type="EMBL" id="GMA90889.1"/>
    </source>
</evidence>
<keyword evidence="1" id="KW-1133">Transmembrane helix</keyword>
<name>A0ABQ6JUW4_9MICO</name>
<dbReference type="RefSeq" id="WP_284298879.1">
    <property type="nucleotide sequence ID" value="NZ_BSVA01000001.1"/>
</dbReference>
<comment type="caution">
    <text evidence="2">The sequence shown here is derived from an EMBL/GenBank/DDBJ whole genome shotgun (WGS) entry which is preliminary data.</text>
</comment>
<keyword evidence="3" id="KW-1185">Reference proteome</keyword>
<dbReference type="InterPro" id="IPR021517">
    <property type="entry name" value="DUF3180"/>
</dbReference>
<dbReference type="EMBL" id="BSVA01000001">
    <property type="protein sequence ID" value="GMA90889.1"/>
    <property type="molecule type" value="Genomic_DNA"/>
</dbReference>
<feature type="transmembrane region" description="Helical" evidence="1">
    <location>
        <begin position="114"/>
        <end position="135"/>
    </location>
</feature>
<proteinExistence type="predicted"/>
<accession>A0ABQ6JUW4</accession>
<reference evidence="3" key="1">
    <citation type="journal article" date="2019" name="Int. J. Syst. Evol. Microbiol.">
        <title>The Global Catalogue of Microorganisms (GCM) 10K type strain sequencing project: providing services to taxonomists for standard genome sequencing and annotation.</title>
        <authorList>
            <consortium name="The Broad Institute Genomics Platform"/>
            <consortium name="The Broad Institute Genome Sequencing Center for Infectious Disease"/>
            <person name="Wu L."/>
            <person name="Ma J."/>
        </authorList>
    </citation>
    <scope>NUCLEOTIDE SEQUENCE [LARGE SCALE GENOMIC DNA]</scope>
    <source>
        <strain evidence="3">NBRC 108755</strain>
    </source>
</reference>
<evidence type="ECO:0008006" key="4">
    <source>
        <dbReference type="Google" id="ProtNLM"/>
    </source>
</evidence>
<sequence>MTRTRASLLVVLAAVGAVGGFLVQLALGALGVQKLLPEFTLAITLVLIAVIVVALAVPIRRATRGKVRRRVDPFYATRVVLLAKACAAAGALLTGAAAGMIAELLVRPVSASEALWRMLAMLIASVLGLVGGLVAESLCIVPPDDDENPSTGAPA</sequence>
<feature type="transmembrane region" description="Helical" evidence="1">
    <location>
        <begin position="79"/>
        <end position="102"/>
    </location>
</feature>
<evidence type="ECO:0000256" key="1">
    <source>
        <dbReference type="SAM" id="Phobius"/>
    </source>
</evidence>
<dbReference type="Pfam" id="PF11377">
    <property type="entry name" value="DUF3180"/>
    <property type="match status" value="1"/>
</dbReference>
<keyword evidence="1" id="KW-0472">Membrane</keyword>
<keyword evidence="1" id="KW-0812">Transmembrane</keyword>